<evidence type="ECO:0000256" key="1">
    <source>
        <dbReference type="ARBA" id="ARBA00008779"/>
    </source>
</evidence>
<keyword evidence="2" id="KW-0378">Hydrolase</keyword>
<dbReference type="EMBL" id="CP138858">
    <property type="protein sequence ID" value="WPJ95950.1"/>
    <property type="molecule type" value="Genomic_DNA"/>
</dbReference>
<keyword evidence="3" id="KW-0732">Signal</keyword>
<dbReference type="SUPFAM" id="SSF53649">
    <property type="entry name" value="Alkaline phosphatase-like"/>
    <property type="match status" value="1"/>
</dbReference>
<evidence type="ECO:0000259" key="4">
    <source>
        <dbReference type="Pfam" id="PF00884"/>
    </source>
</evidence>
<keyword evidence="6" id="KW-1185">Reference proteome</keyword>
<accession>A0ABZ0RLT3</accession>
<dbReference type="InterPro" id="IPR000917">
    <property type="entry name" value="Sulfatase_N"/>
</dbReference>
<dbReference type="InterPro" id="IPR050738">
    <property type="entry name" value="Sulfatase"/>
</dbReference>
<gene>
    <name evidence="5" type="ORF">SH580_21270</name>
</gene>
<comment type="similarity">
    <text evidence="1">Belongs to the sulfatase family.</text>
</comment>
<feature type="domain" description="Sulfatase N-terminal" evidence="4">
    <location>
        <begin position="21"/>
        <end position="320"/>
    </location>
</feature>
<evidence type="ECO:0000313" key="6">
    <source>
        <dbReference type="Proteomes" id="UP001324993"/>
    </source>
</evidence>
<dbReference type="Pfam" id="PF14707">
    <property type="entry name" value="Sulfatase_C"/>
    <property type="match status" value="1"/>
</dbReference>
<dbReference type="Proteomes" id="UP001324993">
    <property type="component" value="Chromosome"/>
</dbReference>
<dbReference type="RefSeq" id="WP_319832817.1">
    <property type="nucleotide sequence ID" value="NZ_CP138858.1"/>
</dbReference>
<feature type="signal peptide" evidence="3">
    <location>
        <begin position="1"/>
        <end position="19"/>
    </location>
</feature>
<sequence>MKKKFLSLCLLAVTAVAFAQPNFVVILTDDQGYQDLGCYGSPNIRTPNIDRMAQEGMRFTSFYAQTVCGPSRVSLMTGCYPMRTERDAGDNGMTPHPAMSLNEITIPEILKPLGYKTGMAGKWDLSGRFKAFRVELNPSNQGFDTSLWTKNSDSKLIYEAGKPSLEKSSRASLTELYTNRAIEFIETNKDGPFFFYLAHPMPHTPLAASAQFKGKSNAGLYGDVVEELDYHTGRLLDKIKELGLDDNTYIIFASDNGPWWKEKKHAGHCEPLRSAKTSTYEGGLRVPFIIRAPGKVPAGTTSDLVTAMIDLLPSIAKITGAKVPADRVIDGLDISDIFHGDQTDLDRPFFFYQHQALRAVRMGDWKLHLPHSELDRTKQGKGWQSHVPEKDRPYIEELTLYNLNDDIGETTNVAKQHPEVVASLLKQLEFAKEDIGYHEVIGENSRRNEIEAKAGAKALSNEGKKK</sequence>
<evidence type="ECO:0000256" key="3">
    <source>
        <dbReference type="SAM" id="SignalP"/>
    </source>
</evidence>
<dbReference type="Gene3D" id="3.40.720.10">
    <property type="entry name" value="Alkaline Phosphatase, subunit A"/>
    <property type="match status" value="1"/>
</dbReference>
<dbReference type="Gene3D" id="3.30.1120.10">
    <property type="match status" value="1"/>
</dbReference>
<protein>
    <submittedName>
        <fullName evidence="5">Sulfatase</fullName>
    </submittedName>
</protein>
<dbReference type="CDD" id="cd16026">
    <property type="entry name" value="GALNS_like"/>
    <property type="match status" value="1"/>
</dbReference>
<reference evidence="5 6" key="1">
    <citation type="submission" date="2023-11" db="EMBL/GenBank/DDBJ databases">
        <title>Coraliomargarita sp. nov., isolated from marine algae.</title>
        <authorList>
            <person name="Lee J.K."/>
            <person name="Baek J.H."/>
            <person name="Kim J.M."/>
            <person name="Choi D.G."/>
            <person name="Jeon C.O."/>
        </authorList>
    </citation>
    <scope>NUCLEOTIDE SEQUENCE [LARGE SCALE GENOMIC DNA]</scope>
    <source>
        <strain evidence="5 6">J2-16</strain>
    </source>
</reference>
<dbReference type="PANTHER" id="PTHR42693:SF53">
    <property type="entry name" value="ENDO-4-O-SULFATASE"/>
    <property type="match status" value="1"/>
</dbReference>
<feature type="chain" id="PRO_5047038729" evidence="3">
    <location>
        <begin position="20"/>
        <end position="466"/>
    </location>
</feature>
<evidence type="ECO:0000313" key="5">
    <source>
        <dbReference type="EMBL" id="WPJ95950.1"/>
    </source>
</evidence>
<evidence type="ECO:0000256" key="2">
    <source>
        <dbReference type="ARBA" id="ARBA00022801"/>
    </source>
</evidence>
<dbReference type="InterPro" id="IPR017850">
    <property type="entry name" value="Alkaline_phosphatase_core_sf"/>
</dbReference>
<organism evidence="5 6">
    <name type="scientific">Coraliomargarita algicola</name>
    <dbReference type="NCBI Taxonomy" id="3092156"/>
    <lineage>
        <taxon>Bacteria</taxon>
        <taxon>Pseudomonadati</taxon>
        <taxon>Verrucomicrobiota</taxon>
        <taxon>Opitutia</taxon>
        <taxon>Puniceicoccales</taxon>
        <taxon>Coraliomargaritaceae</taxon>
        <taxon>Coraliomargarita</taxon>
    </lineage>
</organism>
<proteinExistence type="inferred from homology"/>
<dbReference type="PANTHER" id="PTHR42693">
    <property type="entry name" value="ARYLSULFATASE FAMILY MEMBER"/>
    <property type="match status" value="1"/>
</dbReference>
<name>A0ABZ0RLT3_9BACT</name>
<dbReference type="Pfam" id="PF00884">
    <property type="entry name" value="Sulfatase"/>
    <property type="match status" value="1"/>
</dbReference>